<keyword evidence="1" id="KW-0472">Membrane</keyword>
<feature type="transmembrane region" description="Helical" evidence="1">
    <location>
        <begin position="159"/>
        <end position="184"/>
    </location>
</feature>
<feature type="transmembrane region" description="Helical" evidence="1">
    <location>
        <begin position="204"/>
        <end position="222"/>
    </location>
</feature>
<reference evidence="2 3" key="1">
    <citation type="submission" date="2019-01" db="EMBL/GenBank/DDBJ databases">
        <title>Spirosoma flava sp. nov., a propanil-degrading bacterium isolated from herbicide-contaminated soil.</title>
        <authorList>
            <person name="Zhang L."/>
            <person name="Jiang J.-D."/>
        </authorList>
    </citation>
    <scope>NUCLEOTIDE SEQUENCE [LARGE SCALE GENOMIC DNA]</scope>
    <source>
        <strain evidence="2 3">TY50</strain>
    </source>
</reference>
<proteinExistence type="predicted"/>
<evidence type="ECO:0000256" key="1">
    <source>
        <dbReference type="SAM" id="Phobius"/>
    </source>
</evidence>
<evidence type="ECO:0000313" key="2">
    <source>
        <dbReference type="EMBL" id="RYC70542.1"/>
    </source>
</evidence>
<keyword evidence="1" id="KW-0812">Transmembrane</keyword>
<feature type="transmembrane region" description="Helical" evidence="1">
    <location>
        <begin position="75"/>
        <end position="97"/>
    </location>
</feature>
<sequence>MAVPLLVFGWVWQQYAINIPKWDDHALRAFLFNTDQETTLSGKLYQLFRQHNEHRIVYDRLITLLDYWLTGKLNYVHLMAIGNLSLVGLLAVFYAVLGRSAGAASRNTGLYAVPVALVLFNLSQWENMYWGMAALQNFSVVLWVLAAFYWLAYTDRWGLAVGAAVLATLTSGNGLLVWPIGFALLLLRSAEVRAGASRTSYRPLLGWTLCALLVIGLYFVGFEKPGGAHAIRPGVTDLLKGWFAVIGAAGEALPMGRPLTNSTALGGLTVVLTLGIVGMGLVMNQRSLSRVWQQVRHPNRAGGLATMPAIALFFWGSAAFLLGTAAIVAYARTGFGADLLITSRYKIYSLTLLALLYSYVVATLPGRLGQWAGLVGGAGGLALAWLSYFSFLDETIWWRHWLTTNQFNWHYTTRRPVAQLDAVTARYTDPAPAFYDTALPVLFSAGRPGNLKMTVQPSPAGFTIQETELPPQGLRDAGAYVLARSGQRRYLFPVWQNKRSAGGARLLPDRQFTTGFRADVLMAELAAGTYQLSVLVVPDGPATPYLINTGQTVTSAGQPADTTEKNW</sequence>
<evidence type="ECO:0008006" key="4">
    <source>
        <dbReference type="Google" id="ProtNLM"/>
    </source>
</evidence>
<dbReference type="AlphaFoldDB" id="A0A4Q2UNW7"/>
<feature type="transmembrane region" description="Helical" evidence="1">
    <location>
        <begin position="264"/>
        <end position="283"/>
    </location>
</feature>
<keyword evidence="3" id="KW-1185">Reference proteome</keyword>
<accession>A0A4Q2UNW7</accession>
<keyword evidence="1" id="KW-1133">Transmembrane helix</keyword>
<gene>
    <name evidence="2" type="ORF">EQG79_09015</name>
</gene>
<organism evidence="2 3">
    <name type="scientific">Spirosoma sordidisoli</name>
    <dbReference type="NCBI Taxonomy" id="2502893"/>
    <lineage>
        <taxon>Bacteria</taxon>
        <taxon>Pseudomonadati</taxon>
        <taxon>Bacteroidota</taxon>
        <taxon>Cytophagia</taxon>
        <taxon>Cytophagales</taxon>
        <taxon>Cytophagaceae</taxon>
        <taxon>Spirosoma</taxon>
    </lineage>
</organism>
<feature type="transmembrane region" description="Helical" evidence="1">
    <location>
        <begin position="109"/>
        <end position="125"/>
    </location>
</feature>
<feature type="transmembrane region" description="Helical" evidence="1">
    <location>
        <begin position="303"/>
        <end position="331"/>
    </location>
</feature>
<protein>
    <recommendedName>
        <fullName evidence="4">Glycosyltransferase RgtA/B/C/D-like domain-containing protein</fullName>
    </recommendedName>
</protein>
<dbReference type="EMBL" id="SBLB01000002">
    <property type="protein sequence ID" value="RYC70542.1"/>
    <property type="molecule type" value="Genomic_DNA"/>
</dbReference>
<name>A0A4Q2UNW7_9BACT</name>
<feature type="transmembrane region" description="Helical" evidence="1">
    <location>
        <begin position="347"/>
        <end position="365"/>
    </location>
</feature>
<feature type="transmembrane region" description="Helical" evidence="1">
    <location>
        <begin position="131"/>
        <end position="152"/>
    </location>
</feature>
<feature type="transmembrane region" description="Helical" evidence="1">
    <location>
        <begin position="371"/>
        <end position="391"/>
    </location>
</feature>
<dbReference type="Proteomes" id="UP000290407">
    <property type="component" value="Unassembled WGS sequence"/>
</dbReference>
<evidence type="ECO:0000313" key="3">
    <source>
        <dbReference type="Proteomes" id="UP000290407"/>
    </source>
</evidence>
<comment type="caution">
    <text evidence="2">The sequence shown here is derived from an EMBL/GenBank/DDBJ whole genome shotgun (WGS) entry which is preliminary data.</text>
</comment>